<sequence length="501" mass="57827">MKLTKQNSQLSWTWFIFGMLAIMVLSFALHFWGLDRFNMLVFDEIYYVKYGNNYLTNQPHFDAHPPLGKYMIALGMWLGSQFLGKDLNSLSGTAIYPWVYRWMNAFTGSFFPLVVGGIAYLLSKRRSYTLIASLFMAVDGLFLVESRYALINIYLVMFGLLGQLFLLIALANRGKNRQVWLFFSGISLGASVAVKWNGLGFLLGIYILWFLAHFWQIVSKNRPVTSPEIPRQRSPLKPVKESILQNLSQINFFQVVIFLAVIPAIIYAWLWIPHLEINKDTNFGKVHQQMMGFHQNMKSGPKVHPYCSSWYTWPLVIRPVVYLFEKSATSSKAAALPPLPPGIKDVAYAVYGMGNPVLWWLSSLAILLLIGLLWKRVWLWLKSALNQGNNPINYYDYLPQSKELWLVAFVVINWAAHFLPWIKVTRCTFIYLYMSAAVFAFMGLAWLVDRWLQSYQPRLRIMGVTVIFLVVAAFVFCLPIFLGLPLSLPQYQLRIWLNSWI</sequence>
<keyword evidence="4 10" id="KW-0328">Glycosyltransferase</keyword>
<keyword evidence="8 10" id="KW-0472">Membrane</keyword>
<evidence type="ECO:0000256" key="2">
    <source>
        <dbReference type="ARBA" id="ARBA00004922"/>
    </source>
</evidence>
<dbReference type="RefSeq" id="WP_413273316.1">
    <property type="nucleotide sequence ID" value="NZ_JBHFNQ010000200.1"/>
</dbReference>
<comment type="subcellular location">
    <subcellularLocation>
        <location evidence="10">Cell membrane</location>
    </subcellularLocation>
    <subcellularLocation>
        <location evidence="1">Endomembrane system</location>
        <topology evidence="1">Multi-pass membrane protein</topology>
    </subcellularLocation>
</comment>
<comment type="function">
    <text evidence="10">Protein O-mannosyltransferase that catalyzes the transfer of a single mannose residue from a polyprenol phospho-mannosyl lipidic donor to the hydroxyl group of selected serine and threonine residues in acceptor proteins.</text>
</comment>
<feature type="transmembrane region" description="Helical" evidence="10">
    <location>
        <begin position="428"/>
        <end position="447"/>
    </location>
</feature>
<keyword evidence="7 10" id="KW-1133">Transmembrane helix</keyword>
<comment type="pathway">
    <text evidence="2 10">Protein modification; protein glycosylation.</text>
</comment>
<protein>
    <recommendedName>
        <fullName evidence="9 10">Polyprenol-phosphate-mannose--protein mannosyltransferase</fullName>
        <ecNumber evidence="10">2.4.1.-</ecNumber>
    </recommendedName>
</protein>
<feature type="transmembrane region" description="Helical" evidence="10">
    <location>
        <begin position="357"/>
        <end position="374"/>
    </location>
</feature>
<feature type="domain" description="Protein O-mannosyl-transferase C-terminal four TM" evidence="12">
    <location>
        <begin position="282"/>
        <end position="500"/>
    </location>
</feature>
<evidence type="ECO:0000313" key="13">
    <source>
        <dbReference type="EMBL" id="MFB2880297.1"/>
    </source>
</evidence>
<evidence type="ECO:0000256" key="10">
    <source>
        <dbReference type="RuleBase" id="RU367007"/>
    </source>
</evidence>
<feature type="transmembrane region" description="Helical" evidence="10">
    <location>
        <begin position="12"/>
        <end position="32"/>
    </location>
</feature>
<accession>A0ABV4XBX1</accession>
<keyword evidence="5 10" id="KW-0808">Transferase</keyword>
<feature type="transmembrane region" description="Helical" evidence="10">
    <location>
        <begin position="99"/>
        <end position="121"/>
    </location>
</feature>
<name>A0ABV4XBX1_9CYAN</name>
<comment type="caution">
    <text evidence="13">The sequence shown here is derived from an EMBL/GenBank/DDBJ whole genome shotgun (WGS) entry which is preliminary data.</text>
</comment>
<keyword evidence="10" id="KW-1003">Cell membrane</keyword>
<dbReference type="InterPro" id="IPR032421">
    <property type="entry name" value="PMT_4TMC"/>
</dbReference>
<dbReference type="InterPro" id="IPR027005">
    <property type="entry name" value="PMT-like"/>
</dbReference>
<feature type="transmembrane region" description="Helical" evidence="10">
    <location>
        <begin position="250"/>
        <end position="272"/>
    </location>
</feature>
<feature type="transmembrane region" description="Helical" evidence="10">
    <location>
        <begin position="404"/>
        <end position="422"/>
    </location>
</feature>
<evidence type="ECO:0000256" key="6">
    <source>
        <dbReference type="ARBA" id="ARBA00022692"/>
    </source>
</evidence>
<dbReference type="EMBL" id="JBHFNQ010000200">
    <property type="protein sequence ID" value="MFB2880297.1"/>
    <property type="molecule type" value="Genomic_DNA"/>
</dbReference>
<keyword evidence="6 10" id="KW-0812">Transmembrane</keyword>
<proteinExistence type="inferred from homology"/>
<dbReference type="GO" id="GO:0016757">
    <property type="term" value="F:glycosyltransferase activity"/>
    <property type="evidence" value="ECO:0007669"/>
    <property type="project" value="UniProtKB-KW"/>
</dbReference>
<dbReference type="InterPro" id="IPR003342">
    <property type="entry name" value="ArnT-like_N"/>
</dbReference>
<organism evidence="13 14">
    <name type="scientific">Floridaenema aerugineum BLCC-F46</name>
    <dbReference type="NCBI Taxonomy" id="3153654"/>
    <lineage>
        <taxon>Bacteria</taxon>
        <taxon>Bacillati</taxon>
        <taxon>Cyanobacteriota</taxon>
        <taxon>Cyanophyceae</taxon>
        <taxon>Oscillatoriophycideae</taxon>
        <taxon>Aerosakkonematales</taxon>
        <taxon>Aerosakkonemataceae</taxon>
        <taxon>Floridanema</taxon>
        <taxon>Floridanema aerugineum</taxon>
    </lineage>
</organism>
<keyword evidence="14" id="KW-1185">Reference proteome</keyword>
<evidence type="ECO:0000313" key="14">
    <source>
        <dbReference type="Proteomes" id="UP001576774"/>
    </source>
</evidence>
<dbReference type="Proteomes" id="UP001576774">
    <property type="component" value="Unassembled WGS sequence"/>
</dbReference>
<dbReference type="Pfam" id="PF16192">
    <property type="entry name" value="PMT_4TMC"/>
    <property type="match status" value="1"/>
</dbReference>
<feature type="transmembrane region" description="Helical" evidence="10">
    <location>
        <begin position="459"/>
        <end position="482"/>
    </location>
</feature>
<gene>
    <name evidence="13" type="ORF">ACE1CC_25905</name>
</gene>
<dbReference type="Pfam" id="PF02366">
    <property type="entry name" value="PMT"/>
    <property type="match status" value="1"/>
</dbReference>
<feature type="transmembrane region" description="Helical" evidence="10">
    <location>
        <begin position="128"/>
        <end position="144"/>
    </location>
</feature>
<evidence type="ECO:0000256" key="4">
    <source>
        <dbReference type="ARBA" id="ARBA00022676"/>
    </source>
</evidence>
<dbReference type="EC" id="2.4.1.-" evidence="10"/>
<evidence type="ECO:0000256" key="3">
    <source>
        <dbReference type="ARBA" id="ARBA00007222"/>
    </source>
</evidence>
<evidence type="ECO:0000256" key="7">
    <source>
        <dbReference type="ARBA" id="ARBA00022989"/>
    </source>
</evidence>
<dbReference type="PANTHER" id="PTHR10050:SF46">
    <property type="entry name" value="PROTEIN O-MANNOSYL-TRANSFERASE 2"/>
    <property type="match status" value="1"/>
</dbReference>
<feature type="domain" description="ArnT-like N-terminal" evidence="11">
    <location>
        <begin position="22"/>
        <end position="274"/>
    </location>
</feature>
<evidence type="ECO:0000256" key="5">
    <source>
        <dbReference type="ARBA" id="ARBA00022679"/>
    </source>
</evidence>
<comment type="similarity">
    <text evidence="3 10">Belongs to the glycosyltransferase 39 family.</text>
</comment>
<evidence type="ECO:0000259" key="12">
    <source>
        <dbReference type="Pfam" id="PF16192"/>
    </source>
</evidence>
<evidence type="ECO:0000256" key="9">
    <source>
        <dbReference type="ARBA" id="ARBA00093617"/>
    </source>
</evidence>
<dbReference type="PANTHER" id="PTHR10050">
    <property type="entry name" value="DOLICHYL-PHOSPHATE-MANNOSE--PROTEIN MANNOSYLTRANSFERASE"/>
    <property type="match status" value="1"/>
</dbReference>
<evidence type="ECO:0000256" key="8">
    <source>
        <dbReference type="ARBA" id="ARBA00023136"/>
    </source>
</evidence>
<evidence type="ECO:0000259" key="11">
    <source>
        <dbReference type="Pfam" id="PF02366"/>
    </source>
</evidence>
<evidence type="ECO:0000256" key="1">
    <source>
        <dbReference type="ARBA" id="ARBA00004127"/>
    </source>
</evidence>
<feature type="transmembrane region" description="Helical" evidence="10">
    <location>
        <begin position="150"/>
        <end position="171"/>
    </location>
</feature>
<reference evidence="13 14" key="1">
    <citation type="submission" date="2024-09" db="EMBL/GenBank/DDBJ databases">
        <title>Floridaenema gen nov. (Aerosakkonemataceae, Aerosakkonematales ord. nov., Cyanobacteria) from benthic tropical and subtropical fresh waters, with the description of four new species.</title>
        <authorList>
            <person name="Moretto J.A."/>
            <person name="Berthold D.E."/>
            <person name="Lefler F.W."/>
            <person name="Huang I.-S."/>
            <person name="Laughinghouse H. IV."/>
        </authorList>
    </citation>
    <scope>NUCLEOTIDE SEQUENCE [LARGE SCALE GENOMIC DNA]</scope>
    <source>
        <strain evidence="13 14">BLCC-F46</strain>
    </source>
</reference>
<feature type="transmembrane region" description="Helical" evidence="10">
    <location>
        <begin position="200"/>
        <end position="218"/>
    </location>
</feature>